<dbReference type="CDD" id="cd07814">
    <property type="entry name" value="SRPBCC_CalC_Aha1-like"/>
    <property type="match status" value="1"/>
</dbReference>
<name>A0A9E4TT54_9GAMM</name>
<gene>
    <name evidence="1" type="ORF">JAY77_09540</name>
</gene>
<protein>
    <submittedName>
        <fullName evidence="1">SRPBCC domain-containing protein</fullName>
    </submittedName>
</protein>
<sequence length="147" mass="16738">MSNYQTSISCPVPAERAYRAITQEMSAWWTPMSRQFSSIGDRARTDFGGTSYWIFEAVTLNKPDLVELECCQSHMVADALDDTEEWLGTRLKFDIREQDGRSTITLIHIGLTPGMQCYEICKAGWDHYIDGSLKYYLNGMGGRPNSY</sequence>
<dbReference type="Proteomes" id="UP000886674">
    <property type="component" value="Unassembled WGS sequence"/>
</dbReference>
<dbReference type="SUPFAM" id="SSF55961">
    <property type="entry name" value="Bet v1-like"/>
    <property type="match status" value="1"/>
</dbReference>
<organism evidence="1 2">
    <name type="scientific">Candidatus Thiodiazotropha taylori</name>
    <dbReference type="NCBI Taxonomy" id="2792791"/>
    <lineage>
        <taxon>Bacteria</taxon>
        <taxon>Pseudomonadati</taxon>
        <taxon>Pseudomonadota</taxon>
        <taxon>Gammaproteobacteria</taxon>
        <taxon>Chromatiales</taxon>
        <taxon>Sedimenticolaceae</taxon>
        <taxon>Candidatus Thiodiazotropha</taxon>
    </lineage>
</organism>
<proteinExistence type="predicted"/>
<dbReference type="EMBL" id="JAEPCR010000043">
    <property type="protein sequence ID" value="MCG7978371.1"/>
    <property type="molecule type" value="Genomic_DNA"/>
</dbReference>
<accession>A0A9E4TT54</accession>
<evidence type="ECO:0000313" key="1">
    <source>
        <dbReference type="EMBL" id="MCG7978371.1"/>
    </source>
</evidence>
<evidence type="ECO:0000313" key="2">
    <source>
        <dbReference type="Proteomes" id="UP000886674"/>
    </source>
</evidence>
<dbReference type="Gene3D" id="3.30.530.20">
    <property type="match status" value="1"/>
</dbReference>
<comment type="caution">
    <text evidence="1">The sequence shown here is derived from an EMBL/GenBank/DDBJ whole genome shotgun (WGS) entry which is preliminary data.</text>
</comment>
<reference evidence="1" key="1">
    <citation type="journal article" date="2021" name="Proc. Natl. Acad. Sci. U.S.A.">
        <title>Global biogeography of chemosynthetic symbionts reveals both localized and globally distributed symbiont groups. .</title>
        <authorList>
            <person name="Osvatic J.T."/>
            <person name="Wilkins L.G.E."/>
            <person name="Leibrecht L."/>
            <person name="Leray M."/>
            <person name="Zauner S."/>
            <person name="Polzin J."/>
            <person name="Camacho Y."/>
            <person name="Gros O."/>
            <person name="van Gils J.A."/>
            <person name="Eisen J.A."/>
            <person name="Petersen J.M."/>
            <person name="Yuen B."/>
        </authorList>
    </citation>
    <scope>NUCLEOTIDE SEQUENCE</scope>
    <source>
        <strain evidence="1">MAGclacostrist055</strain>
    </source>
</reference>
<dbReference type="InterPro" id="IPR023393">
    <property type="entry name" value="START-like_dom_sf"/>
</dbReference>
<dbReference type="AlphaFoldDB" id="A0A9E4TT54"/>